<accession>A0A7S1NDV1</accession>
<dbReference type="EMBL" id="HBGA01065785">
    <property type="protein sequence ID" value="CAD9013414.1"/>
    <property type="molecule type" value="Transcribed_RNA"/>
</dbReference>
<evidence type="ECO:0000313" key="1">
    <source>
        <dbReference type="EMBL" id="CAD9013414.1"/>
    </source>
</evidence>
<sequence>MLMSNMMLSNMMQNSNGQHDDEQFDTLWGIERQNLQLTVSPKRKRCCDSHPGRTWKPLLPLGAHLPTGNWHTQQQHVHCTPKLLDHQVFGWLCNTRSYRRLNQPNHKKDTNKE</sequence>
<proteinExistence type="predicted"/>
<dbReference type="AlphaFoldDB" id="A0A7S1NDV1"/>
<name>A0A7S1NDV1_9EUGL</name>
<gene>
    <name evidence="1" type="ORF">EGYM00392_LOCUS24516</name>
</gene>
<organism evidence="1">
    <name type="scientific">Eutreptiella gymnastica</name>
    <dbReference type="NCBI Taxonomy" id="73025"/>
    <lineage>
        <taxon>Eukaryota</taxon>
        <taxon>Discoba</taxon>
        <taxon>Euglenozoa</taxon>
        <taxon>Euglenida</taxon>
        <taxon>Spirocuta</taxon>
        <taxon>Euglenophyceae</taxon>
        <taxon>Eutreptiales</taxon>
        <taxon>Eutreptiaceae</taxon>
        <taxon>Eutreptiella</taxon>
    </lineage>
</organism>
<protein>
    <submittedName>
        <fullName evidence="1">Uncharacterized protein</fullName>
    </submittedName>
</protein>
<reference evidence="1" key="1">
    <citation type="submission" date="2021-01" db="EMBL/GenBank/DDBJ databases">
        <authorList>
            <person name="Corre E."/>
            <person name="Pelletier E."/>
            <person name="Niang G."/>
            <person name="Scheremetjew M."/>
            <person name="Finn R."/>
            <person name="Kale V."/>
            <person name="Holt S."/>
            <person name="Cochrane G."/>
            <person name="Meng A."/>
            <person name="Brown T."/>
            <person name="Cohen L."/>
        </authorList>
    </citation>
    <scope>NUCLEOTIDE SEQUENCE</scope>
    <source>
        <strain evidence="1">NIES-381</strain>
    </source>
</reference>